<evidence type="ECO:0000313" key="3">
    <source>
        <dbReference type="EMBL" id="RHN73499.1"/>
    </source>
</evidence>
<gene>
    <name evidence="3" type="ORF">MtrunA17_Chr2g0299131</name>
</gene>
<sequence length="222" mass="25068">MESHMFGRNNDQTTLSNWLKSQDKKLSVISMVGMGGIGKTTLAQHLHNYPMIVESFDVSAWVNVSQDFDVCRIARVILESINGSVIQSTDQSILEKKLKEQLIGKKFFIVLDNVWIQDRMKWRRFKTPFTYGAQGSKILVTTRSGEVASVTASDQIHQLHHLDEEDSWTLFAKHAFHGFDDSYAVSWTKKTTLHEQIGKMVADKCKGLPLALIAIGDLLSIN</sequence>
<organism evidence="3 4">
    <name type="scientific">Medicago truncatula</name>
    <name type="common">Barrel medic</name>
    <name type="synonym">Medicago tribuloides</name>
    <dbReference type="NCBI Taxonomy" id="3880"/>
    <lineage>
        <taxon>Eukaryota</taxon>
        <taxon>Viridiplantae</taxon>
        <taxon>Streptophyta</taxon>
        <taxon>Embryophyta</taxon>
        <taxon>Tracheophyta</taxon>
        <taxon>Spermatophyta</taxon>
        <taxon>Magnoliopsida</taxon>
        <taxon>eudicotyledons</taxon>
        <taxon>Gunneridae</taxon>
        <taxon>Pentapetalae</taxon>
        <taxon>rosids</taxon>
        <taxon>fabids</taxon>
        <taxon>Fabales</taxon>
        <taxon>Fabaceae</taxon>
        <taxon>Papilionoideae</taxon>
        <taxon>50 kb inversion clade</taxon>
        <taxon>NPAAA clade</taxon>
        <taxon>Hologalegina</taxon>
        <taxon>IRL clade</taxon>
        <taxon>Trifolieae</taxon>
        <taxon>Medicago</taxon>
    </lineage>
</organism>
<dbReference type="PRINTS" id="PR00364">
    <property type="entry name" value="DISEASERSIST"/>
</dbReference>
<dbReference type="AlphaFoldDB" id="A0A396J5S1"/>
<dbReference type="Gene3D" id="1.10.8.430">
    <property type="entry name" value="Helical domain of apoptotic protease-activating factors"/>
    <property type="match status" value="1"/>
</dbReference>
<accession>A0A396J5S1</accession>
<dbReference type="GO" id="GO:0043531">
    <property type="term" value="F:ADP binding"/>
    <property type="evidence" value="ECO:0007669"/>
    <property type="project" value="InterPro"/>
</dbReference>
<dbReference type="GO" id="GO:0006952">
    <property type="term" value="P:defense response"/>
    <property type="evidence" value="ECO:0007669"/>
    <property type="project" value="UniProtKB-KW"/>
</dbReference>
<dbReference type="Gene3D" id="3.40.50.300">
    <property type="entry name" value="P-loop containing nucleotide triphosphate hydrolases"/>
    <property type="match status" value="1"/>
</dbReference>
<keyword evidence="3" id="KW-0378">Hydrolase</keyword>
<evidence type="ECO:0000259" key="2">
    <source>
        <dbReference type="Pfam" id="PF00931"/>
    </source>
</evidence>
<dbReference type="Pfam" id="PF00931">
    <property type="entry name" value="NB-ARC"/>
    <property type="match status" value="1"/>
</dbReference>
<evidence type="ECO:0000256" key="1">
    <source>
        <dbReference type="ARBA" id="ARBA00022821"/>
    </source>
</evidence>
<keyword evidence="1" id="KW-0611">Plant defense</keyword>
<dbReference type="EMBL" id="PSQE01000002">
    <property type="protein sequence ID" value="RHN73499.1"/>
    <property type="molecule type" value="Genomic_DNA"/>
</dbReference>
<protein>
    <submittedName>
        <fullName evidence="3">Putative P-loop containing nucleoside triphosphate hydrolase</fullName>
    </submittedName>
</protein>
<evidence type="ECO:0000313" key="4">
    <source>
        <dbReference type="Proteomes" id="UP000265566"/>
    </source>
</evidence>
<dbReference type="FunFam" id="3.40.50.300:FF:001091">
    <property type="entry name" value="Probable disease resistance protein At1g61300"/>
    <property type="match status" value="1"/>
</dbReference>
<dbReference type="Proteomes" id="UP000265566">
    <property type="component" value="Chromosome 2"/>
</dbReference>
<reference evidence="4" key="1">
    <citation type="journal article" date="2018" name="Nat. Plants">
        <title>Whole-genome landscape of Medicago truncatula symbiotic genes.</title>
        <authorList>
            <person name="Pecrix Y."/>
            <person name="Staton S.E."/>
            <person name="Sallet E."/>
            <person name="Lelandais-Briere C."/>
            <person name="Moreau S."/>
            <person name="Carrere S."/>
            <person name="Blein T."/>
            <person name="Jardinaud M.F."/>
            <person name="Latrasse D."/>
            <person name="Zouine M."/>
            <person name="Zahm M."/>
            <person name="Kreplak J."/>
            <person name="Mayjonade B."/>
            <person name="Satge C."/>
            <person name="Perez M."/>
            <person name="Cauet S."/>
            <person name="Marande W."/>
            <person name="Chantry-Darmon C."/>
            <person name="Lopez-Roques C."/>
            <person name="Bouchez O."/>
            <person name="Berard A."/>
            <person name="Debelle F."/>
            <person name="Munos S."/>
            <person name="Bendahmane A."/>
            <person name="Berges H."/>
            <person name="Niebel A."/>
            <person name="Buitink J."/>
            <person name="Frugier F."/>
            <person name="Benhamed M."/>
            <person name="Crespi M."/>
            <person name="Gouzy J."/>
            <person name="Gamas P."/>
        </authorList>
    </citation>
    <scope>NUCLEOTIDE SEQUENCE [LARGE SCALE GENOMIC DNA]</scope>
    <source>
        <strain evidence="4">cv. Jemalong A17</strain>
    </source>
</reference>
<proteinExistence type="predicted"/>
<feature type="domain" description="NB-ARC" evidence="2">
    <location>
        <begin position="14"/>
        <end position="178"/>
    </location>
</feature>
<dbReference type="Gramene" id="rna9317">
    <property type="protein sequence ID" value="RHN73499.1"/>
    <property type="gene ID" value="gene9317"/>
</dbReference>
<dbReference type="PANTHER" id="PTHR36766:SF30">
    <property type="entry name" value="TIR-NBS TYPE DISEASE RESISTANCE PROTEIN-RELATED"/>
    <property type="match status" value="1"/>
</dbReference>
<dbReference type="PANTHER" id="PTHR36766">
    <property type="entry name" value="PLANT BROAD-SPECTRUM MILDEW RESISTANCE PROTEIN RPW8"/>
    <property type="match status" value="1"/>
</dbReference>
<dbReference type="InterPro" id="IPR027417">
    <property type="entry name" value="P-loop_NTPase"/>
</dbReference>
<dbReference type="InterPro" id="IPR042197">
    <property type="entry name" value="Apaf_helical"/>
</dbReference>
<dbReference type="SUPFAM" id="SSF52540">
    <property type="entry name" value="P-loop containing nucleoside triphosphate hydrolases"/>
    <property type="match status" value="1"/>
</dbReference>
<name>A0A396J5S1_MEDTR</name>
<dbReference type="InterPro" id="IPR002182">
    <property type="entry name" value="NB-ARC"/>
</dbReference>
<dbReference type="GO" id="GO:0016787">
    <property type="term" value="F:hydrolase activity"/>
    <property type="evidence" value="ECO:0007669"/>
    <property type="project" value="UniProtKB-KW"/>
</dbReference>
<comment type="caution">
    <text evidence="3">The sequence shown here is derived from an EMBL/GenBank/DDBJ whole genome shotgun (WGS) entry which is preliminary data.</text>
</comment>